<name>A0A8J4H4D0_9BACL</name>
<feature type="compositionally biased region" description="Low complexity" evidence="1">
    <location>
        <begin position="36"/>
        <end position="46"/>
    </location>
</feature>
<dbReference type="Proteomes" id="UP000677918">
    <property type="component" value="Unassembled WGS sequence"/>
</dbReference>
<evidence type="ECO:0000313" key="3">
    <source>
        <dbReference type="Proteomes" id="UP000677918"/>
    </source>
</evidence>
<reference evidence="2" key="1">
    <citation type="submission" date="2021-04" db="EMBL/GenBank/DDBJ databases">
        <title>Draft genome sequence of Xylanibacillus composti strain K13.</title>
        <authorList>
            <person name="Uke A."/>
            <person name="Chhe C."/>
            <person name="Baramee S."/>
            <person name="Kosugi A."/>
        </authorList>
    </citation>
    <scope>NUCLEOTIDE SEQUENCE</scope>
    <source>
        <strain evidence="2">K13</strain>
    </source>
</reference>
<organism evidence="2 3">
    <name type="scientific">Xylanibacillus composti</name>
    <dbReference type="NCBI Taxonomy" id="1572762"/>
    <lineage>
        <taxon>Bacteria</taxon>
        <taxon>Bacillati</taxon>
        <taxon>Bacillota</taxon>
        <taxon>Bacilli</taxon>
        <taxon>Bacillales</taxon>
        <taxon>Paenibacillaceae</taxon>
        <taxon>Xylanibacillus</taxon>
    </lineage>
</organism>
<protein>
    <recommendedName>
        <fullName evidence="4">DUF4025 domain-containing protein</fullName>
    </recommendedName>
</protein>
<dbReference type="EMBL" id="BOVK01000026">
    <property type="protein sequence ID" value="GIQ69301.1"/>
    <property type="molecule type" value="Genomic_DNA"/>
</dbReference>
<sequence>MNRADRSQQNPATASLEASHSQVAAEQYDPEDYDATTEAAQGTATTHEQVSDVYAAGNNEVTFWRDQRDLVDSDLHAKNDRSSRKGP</sequence>
<evidence type="ECO:0000256" key="1">
    <source>
        <dbReference type="SAM" id="MobiDB-lite"/>
    </source>
</evidence>
<dbReference type="AlphaFoldDB" id="A0A8J4H4D0"/>
<feature type="region of interest" description="Disordered" evidence="1">
    <location>
        <begin position="1"/>
        <end position="50"/>
    </location>
</feature>
<gene>
    <name evidence="2" type="ORF">XYCOK13_21250</name>
</gene>
<dbReference type="RefSeq" id="WP_213412104.1">
    <property type="nucleotide sequence ID" value="NZ_BOVK01000026.1"/>
</dbReference>
<accession>A0A8J4H4D0</accession>
<proteinExistence type="predicted"/>
<dbReference type="Pfam" id="PF13217">
    <property type="entry name" value="DUF4025"/>
    <property type="match status" value="1"/>
</dbReference>
<evidence type="ECO:0008006" key="4">
    <source>
        <dbReference type="Google" id="ProtNLM"/>
    </source>
</evidence>
<feature type="region of interest" description="Disordered" evidence="1">
    <location>
        <begin position="68"/>
        <end position="87"/>
    </location>
</feature>
<feature type="compositionally biased region" description="Polar residues" evidence="1">
    <location>
        <begin position="7"/>
        <end position="24"/>
    </location>
</feature>
<comment type="caution">
    <text evidence="2">The sequence shown here is derived from an EMBL/GenBank/DDBJ whole genome shotgun (WGS) entry which is preliminary data.</text>
</comment>
<dbReference type="InterPro" id="IPR025100">
    <property type="entry name" value="DUF4025"/>
</dbReference>
<evidence type="ECO:0000313" key="2">
    <source>
        <dbReference type="EMBL" id="GIQ69301.1"/>
    </source>
</evidence>
<keyword evidence="3" id="KW-1185">Reference proteome</keyword>